<dbReference type="Gene3D" id="3.40.1000.10">
    <property type="entry name" value="Mog1/PsbP, alpha/beta/alpha sandwich"/>
    <property type="match status" value="1"/>
</dbReference>
<comment type="caution">
    <text evidence="1">The sequence shown here is derived from an EMBL/GenBank/DDBJ whole genome shotgun (WGS) entry which is preliminary data.</text>
</comment>
<organism evidence="1 2">
    <name type="scientific">Streptomyces rubradiris</name>
    <name type="common">Streptomyces achromogenes subsp. rubradiris</name>
    <dbReference type="NCBI Taxonomy" id="285531"/>
    <lineage>
        <taxon>Bacteria</taxon>
        <taxon>Bacillati</taxon>
        <taxon>Actinomycetota</taxon>
        <taxon>Actinomycetes</taxon>
        <taxon>Kitasatosporales</taxon>
        <taxon>Streptomycetaceae</taxon>
        <taxon>Streptomyces</taxon>
    </lineage>
</organism>
<proteinExistence type="predicted"/>
<gene>
    <name evidence="1" type="ORF">Srubr_57850</name>
</gene>
<evidence type="ECO:0000313" key="1">
    <source>
        <dbReference type="EMBL" id="GHI55939.1"/>
    </source>
</evidence>
<dbReference type="Proteomes" id="UP000646738">
    <property type="component" value="Unassembled WGS sequence"/>
</dbReference>
<reference evidence="2" key="1">
    <citation type="submission" date="2023-07" db="EMBL/GenBank/DDBJ databases">
        <title>Whole genome shotgun sequence of Streptomyces achromogenes subsp. rubradiris NBRC 14000.</title>
        <authorList>
            <person name="Komaki H."/>
            <person name="Tamura T."/>
        </authorList>
    </citation>
    <scope>NUCLEOTIDE SEQUENCE [LARGE SCALE GENOMIC DNA]</scope>
    <source>
        <strain evidence="2">NBRC 14000</strain>
    </source>
</reference>
<sequence>MPATLPTPIEFRLPEGWLPAGPDRPDAEHAAFVAVHPRPDAGFTATIAIDGERLPDGATPAHLADESVERLRELAVSVDVTDRREVGTAEAPALTQRLAFSAVVDGALRDLVQSQVYLFVSDVEDVRKQAVIRLILTASVAQHDTVLRDFQEFVRTVRPDTGAGL</sequence>
<dbReference type="RefSeq" id="WP_189994155.1">
    <property type="nucleotide sequence ID" value="NZ_BNCB01000006.1"/>
</dbReference>
<evidence type="ECO:0000313" key="2">
    <source>
        <dbReference type="Proteomes" id="UP000646738"/>
    </source>
</evidence>
<keyword evidence="2" id="KW-1185">Reference proteome</keyword>
<protein>
    <recommendedName>
        <fullName evidence="3">DUF1795 domain-containing protein</fullName>
    </recommendedName>
</protein>
<name>A0ABQ3RJ93_STRRR</name>
<evidence type="ECO:0008006" key="3">
    <source>
        <dbReference type="Google" id="ProtNLM"/>
    </source>
</evidence>
<dbReference type="EMBL" id="BNEA01000015">
    <property type="protein sequence ID" value="GHI55939.1"/>
    <property type="molecule type" value="Genomic_DNA"/>
</dbReference>
<accession>A0ABQ3RJ93</accession>